<dbReference type="GeneID" id="98649096"/>
<dbReference type="EMBL" id="CP042910">
    <property type="protein sequence ID" value="QEG18744.1"/>
    <property type="molecule type" value="Genomic_DNA"/>
</dbReference>
<gene>
    <name evidence="2" type="ORF">GmarT_46350</name>
</gene>
<feature type="transmembrane region" description="Helical" evidence="1">
    <location>
        <begin position="27"/>
        <end position="49"/>
    </location>
</feature>
<reference evidence="2 3" key="1">
    <citation type="submission" date="2019-08" db="EMBL/GenBank/DDBJ databases">
        <title>Deep-cultivation of Planctomycetes and their phenomic and genomic characterization uncovers novel biology.</title>
        <authorList>
            <person name="Wiegand S."/>
            <person name="Jogler M."/>
            <person name="Boedeker C."/>
            <person name="Pinto D."/>
            <person name="Vollmers J."/>
            <person name="Rivas-Marin E."/>
            <person name="Kohn T."/>
            <person name="Peeters S.H."/>
            <person name="Heuer A."/>
            <person name="Rast P."/>
            <person name="Oberbeckmann S."/>
            <person name="Bunk B."/>
            <person name="Jeske O."/>
            <person name="Meyerdierks A."/>
            <person name="Storesund J.E."/>
            <person name="Kallscheuer N."/>
            <person name="Luecker S."/>
            <person name="Lage O.M."/>
            <person name="Pohl T."/>
            <person name="Merkel B.J."/>
            <person name="Hornburger P."/>
            <person name="Mueller R.-W."/>
            <person name="Bruemmer F."/>
            <person name="Labrenz M."/>
            <person name="Spormann A.M."/>
            <person name="Op den Camp H."/>
            <person name="Overmann J."/>
            <person name="Amann R."/>
            <person name="Jetten M.S.M."/>
            <person name="Mascher T."/>
            <person name="Medema M.H."/>
            <person name="Devos D.P."/>
            <person name="Kaster A.-K."/>
            <person name="Ovreas L."/>
            <person name="Rohde M."/>
            <person name="Galperin M.Y."/>
            <person name="Jogler C."/>
        </authorList>
    </citation>
    <scope>NUCLEOTIDE SEQUENCE [LARGE SCALE GENOMIC DNA]</scope>
    <source>
        <strain evidence="2 3">DSM 8797</strain>
    </source>
</reference>
<keyword evidence="1" id="KW-0812">Transmembrane</keyword>
<dbReference type="Proteomes" id="UP000322887">
    <property type="component" value="Chromosome"/>
</dbReference>
<organism evidence="2 3">
    <name type="scientific">Gimesia maris</name>
    <dbReference type="NCBI Taxonomy" id="122"/>
    <lineage>
        <taxon>Bacteria</taxon>
        <taxon>Pseudomonadati</taxon>
        <taxon>Planctomycetota</taxon>
        <taxon>Planctomycetia</taxon>
        <taxon>Planctomycetales</taxon>
        <taxon>Planctomycetaceae</taxon>
        <taxon>Gimesia</taxon>
    </lineage>
</organism>
<evidence type="ECO:0000313" key="2">
    <source>
        <dbReference type="EMBL" id="QEG18744.1"/>
    </source>
</evidence>
<sequence length="237" mass="26489">MNDGGILVSDFRLRFEAAEKKAGMRMVFSTLFAFALFDVNLFLLYLLLVRYETTLAPIRAIVSSQSDCIAGIGCLLFGCSAFLLASLIPLLFLRDQIKRARRNPAFQCPHCQNSVAKEKLRNVVQWTGYCPLCKVKLMEGKFASTAEVKEHSEKIRKTEKRAVRFAWIATLAGIPIGIVIYPWSISTAEAAGGTVRGHWAIPLLTLVIPVMLWGISKFSGNEYNATIQLFHEIENQT</sequence>
<proteinExistence type="predicted"/>
<keyword evidence="3" id="KW-1185">Reference proteome</keyword>
<keyword evidence="1" id="KW-1133">Transmembrane helix</keyword>
<evidence type="ECO:0000256" key="1">
    <source>
        <dbReference type="SAM" id="Phobius"/>
    </source>
</evidence>
<protein>
    <submittedName>
        <fullName evidence="2">Uncharacterized protein</fullName>
    </submittedName>
</protein>
<feature type="transmembrane region" description="Helical" evidence="1">
    <location>
        <begin position="69"/>
        <end position="93"/>
    </location>
</feature>
<accession>A0ABX5YSI6</accession>
<name>A0ABX5YSI6_9PLAN</name>
<feature type="transmembrane region" description="Helical" evidence="1">
    <location>
        <begin position="165"/>
        <end position="185"/>
    </location>
</feature>
<evidence type="ECO:0000313" key="3">
    <source>
        <dbReference type="Proteomes" id="UP000322887"/>
    </source>
</evidence>
<feature type="transmembrane region" description="Helical" evidence="1">
    <location>
        <begin position="197"/>
        <end position="215"/>
    </location>
</feature>
<keyword evidence="1" id="KW-0472">Membrane</keyword>
<dbReference type="RefSeq" id="WP_002645651.1">
    <property type="nucleotide sequence ID" value="NZ_CP042910.1"/>
</dbReference>